<dbReference type="InterPro" id="IPR036518">
    <property type="entry name" value="CobE/GbiG_C_sf"/>
</dbReference>
<evidence type="ECO:0000256" key="1">
    <source>
        <dbReference type="SAM" id="MobiDB-lite"/>
    </source>
</evidence>
<feature type="region of interest" description="Disordered" evidence="1">
    <location>
        <begin position="1"/>
        <end position="30"/>
    </location>
</feature>
<dbReference type="Gene3D" id="3.30.420.180">
    <property type="entry name" value="CobE/GbiG C-terminal domain"/>
    <property type="match status" value="1"/>
</dbReference>
<dbReference type="SUPFAM" id="SSF159664">
    <property type="entry name" value="CobE/GbiG C-terminal domain-like"/>
    <property type="match status" value="1"/>
</dbReference>
<dbReference type="Proteomes" id="UP000037288">
    <property type="component" value="Unassembled WGS sequence"/>
</dbReference>
<name>A0A0K9XGL0_9ACTN</name>
<gene>
    <name evidence="3" type="ORF">AC230_07730</name>
</gene>
<organism evidence="3 4">
    <name type="scientific">Streptomyces caatingaensis</name>
    <dbReference type="NCBI Taxonomy" id="1678637"/>
    <lineage>
        <taxon>Bacteria</taxon>
        <taxon>Bacillati</taxon>
        <taxon>Actinomycetota</taxon>
        <taxon>Actinomycetes</taxon>
        <taxon>Kitasatosporales</taxon>
        <taxon>Streptomycetaceae</taxon>
        <taxon>Streptomyces</taxon>
    </lineage>
</organism>
<dbReference type="EMBL" id="LFXA01000004">
    <property type="protein sequence ID" value="KNB52554.1"/>
    <property type="molecule type" value="Genomic_DNA"/>
</dbReference>
<proteinExistence type="predicted"/>
<feature type="compositionally biased region" description="Low complexity" evidence="1">
    <location>
        <begin position="1"/>
        <end position="14"/>
    </location>
</feature>
<evidence type="ECO:0000313" key="3">
    <source>
        <dbReference type="EMBL" id="KNB52554.1"/>
    </source>
</evidence>
<dbReference type="InterPro" id="IPR052553">
    <property type="entry name" value="CbiG_hydrolase"/>
</dbReference>
<dbReference type="PATRIC" id="fig|1678637.3.peg.1675"/>
<dbReference type="Pfam" id="PF01890">
    <property type="entry name" value="CbiG_C"/>
    <property type="match status" value="1"/>
</dbReference>
<reference evidence="4" key="1">
    <citation type="submission" date="2015-07" db="EMBL/GenBank/DDBJ databases">
        <title>Draft genome sequence of Streptomyces sp. CMAA 1322, a bacterium isolated from Caatinga biome, from dry forest semiarid of Brazil.</title>
        <authorList>
            <person name="Santos S.N."/>
            <person name="Gacesa R."/>
            <person name="Taketani R.G."/>
            <person name="Long P.F."/>
            <person name="Melo I.S."/>
        </authorList>
    </citation>
    <scope>NUCLEOTIDE SEQUENCE [LARGE SCALE GENOMIC DNA]</scope>
    <source>
        <strain evidence="4">CMAA 1322</strain>
    </source>
</reference>
<dbReference type="PANTHER" id="PTHR37477:SF1">
    <property type="entry name" value="COBALT-PRECORRIN-5A HYDROLASE"/>
    <property type="match status" value="1"/>
</dbReference>
<feature type="domain" description="CobE/GbiG C-terminal" evidence="2">
    <location>
        <begin position="36"/>
        <end position="152"/>
    </location>
</feature>
<comment type="caution">
    <text evidence="3">The sequence shown here is derived from an EMBL/GenBank/DDBJ whole genome shotgun (WGS) entry which is preliminary data.</text>
</comment>
<dbReference type="STRING" id="1678637.AC230_07730"/>
<sequence length="156" mass="15997">MPRPTSTRRTCTSTGPAPRARRNDWSRPRRPSVREYVAGVGARPGVPADEVLALVSRAIPPDGRLVVLATLDSRAAEPGLITAARSLRVPLLAYSAAELSSVPVPSPSARVHAATGTAGVAEAAAVRGAGVGAVLVVPKTVGDGRRVTCAVAARRP</sequence>
<evidence type="ECO:0000259" key="2">
    <source>
        <dbReference type="Pfam" id="PF01890"/>
    </source>
</evidence>
<accession>A0A0K9XGL0</accession>
<protein>
    <recommendedName>
        <fullName evidence="2">CobE/GbiG C-terminal domain-containing protein</fullName>
    </recommendedName>
</protein>
<dbReference type="PANTHER" id="PTHR37477">
    <property type="entry name" value="COBALT-PRECORRIN-5A HYDROLASE"/>
    <property type="match status" value="1"/>
</dbReference>
<dbReference type="GO" id="GO:0009236">
    <property type="term" value="P:cobalamin biosynthetic process"/>
    <property type="evidence" value="ECO:0007669"/>
    <property type="project" value="InterPro"/>
</dbReference>
<keyword evidence="4" id="KW-1185">Reference proteome</keyword>
<dbReference type="InterPro" id="IPR002750">
    <property type="entry name" value="CobE/GbiG_C"/>
</dbReference>
<evidence type="ECO:0000313" key="4">
    <source>
        <dbReference type="Proteomes" id="UP000037288"/>
    </source>
</evidence>
<dbReference type="AlphaFoldDB" id="A0A0K9XGL0"/>